<dbReference type="Proteomes" id="UP000730481">
    <property type="component" value="Unassembled WGS sequence"/>
</dbReference>
<keyword evidence="2" id="KW-1185">Reference proteome</keyword>
<dbReference type="AlphaFoldDB" id="A0A9P5DQL8"/>
<name>A0A9P5DQL8_9HYPO</name>
<reference evidence="1" key="1">
    <citation type="journal article" date="2017" name="Mycologia">
        <title>Fusarium algeriense, sp. nov., a novel toxigenic crown rot pathogen of durum wheat from Algeria is nested in the Fusarium burgessii species complex.</title>
        <authorList>
            <person name="Laraba I."/>
            <person name="Keddad A."/>
            <person name="Boureghda H."/>
            <person name="Abdallah N."/>
            <person name="Vaughan M.M."/>
            <person name="Proctor R.H."/>
            <person name="Busman M."/>
            <person name="O'Donnell K."/>
        </authorList>
    </citation>
    <scope>NUCLEOTIDE SEQUENCE</scope>
    <source>
        <strain evidence="1">NRRL 25174</strain>
    </source>
</reference>
<sequence length="133" mass="14566">MTDVDDASISVRFKHGIHTIFLFIDALAPFSNAATELLNVARERYPDGLTKSHDSPDKTVLDADSTLAFGAVKNPNDLSAGWVRLKTGNGEKTPTALGLKNNCLIAFAVVDGEDDVPVFEVEWPKEDEELYDE</sequence>
<protein>
    <submittedName>
        <fullName evidence="1">Uncharacterized protein</fullName>
    </submittedName>
</protein>
<dbReference type="OrthoDB" id="5376498at2759"/>
<comment type="caution">
    <text evidence="1">The sequence shown here is derived from an EMBL/GenBank/DDBJ whole genome shotgun (WGS) entry which is preliminary data.</text>
</comment>
<accession>A0A9P5DQL8</accession>
<proteinExistence type="predicted"/>
<evidence type="ECO:0000313" key="1">
    <source>
        <dbReference type="EMBL" id="KAF4334272.1"/>
    </source>
</evidence>
<gene>
    <name evidence="1" type="ORF">FBEOM_11899</name>
</gene>
<organism evidence="1 2">
    <name type="scientific">Fusarium beomiforme</name>
    <dbReference type="NCBI Taxonomy" id="44412"/>
    <lineage>
        <taxon>Eukaryota</taxon>
        <taxon>Fungi</taxon>
        <taxon>Dikarya</taxon>
        <taxon>Ascomycota</taxon>
        <taxon>Pezizomycotina</taxon>
        <taxon>Sordariomycetes</taxon>
        <taxon>Hypocreomycetidae</taxon>
        <taxon>Hypocreales</taxon>
        <taxon>Nectriaceae</taxon>
        <taxon>Fusarium</taxon>
        <taxon>Fusarium burgessii species complex</taxon>
    </lineage>
</organism>
<reference evidence="1" key="2">
    <citation type="submission" date="2020-02" db="EMBL/GenBank/DDBJ databases">
        <title>Identification and distribution of gene clusters putatively required for synthesis of sphingolipid metabolism inhibitors in phylogenetically diverse species of the filamentous fungus Fusarium.</title>
        <authorList>
            <person name="Kim H.-S."/>
            <person name="Busman M."/>
            <person name="Brown D.W."/>
            <person name="Divon H."/>
            <person name="Uhlig S."/>
            <person name="Proctor R.H."/>
        </authorList>
    </citation>
    <scope>NUCLEOTIDE SEQUENCE</scope>
    <source>
        <strain evidence="1">NRRL 25174</strain>
    </source>
</reference>
<dbReference type="EMBL" id="PVQB02000709">
    <property type="protein sequence ID" value="KAF4334272.1"/>
    <property type="molecule type" value="Genomic_DNA"/>
</dbReference>
<evidence type="ECO:0000313" key="2">
    <source>
        <dbReference type="Proteomes" id="UP000730481"/>
    </source>
</evidence>